<evidence type="ECO:0008006" key="4">
    <source>
        <dbReference type="Google" id="ProtNLM"/>
    </source>
</evidence>
<keyword evidence="3" id="KW-1185">Reference proteome</keyword>
<dbReference type="RefSeq" id="WP_014787433.1">
    <property type="nucleotide sequence ID" value="NC_018014.1"/>
</dbReference>
<accession>I3ZLQ5</accession>
<dbReference type="KEGG" id="trs:Terro_3965"/>
<evidence type="ECO:0000256" key="1">
    <source>
        <dbReference type="SAM" id="MobiDB-lite"/>
    </source>
</evidence>
<feature type="compositionally biased region" description="Polar residues" evidence="1">
    <location>
        <begin position="95"/>
        <end position="116"/>
    </location>
</feature>
<dbReference type="OrthoDB" id="106682at2"/>
<reference evidence="2 3" key="1">
    <citation type="submission" date="2012-06" db="EMBL/GenBank/DDBJ databases">
        <title>Complete genome of Terriglobus roseus DSM 18391.</title>
        <authorList>
            <consortium name="US DOE Joint Genome Institute (JGI-PGF)"/>
            <person name="Lucas S."/>
            <person name="Copeland A."/>
            <person name="Lapidus A."/>
            <person name="Glavina del Rio T."/>
            <person name="Dalin E."/>
            <person name="Tice H."/>
            <person name="Bruce D."/>
            <person name="Goodwin L."/>
            <person name="Pitluck S."/>
            <person name="Peters L."/>
            <person name="Mikhailova N."/>
            <person name="Munk A.C.C."/>
            <person name="Kyrpides N."/>
            <person name="Mavromatis K."/>
            <person name="Ivanova N."/>
            <person name="Brettin T."/>
            <person name="Detter J.C."/>
            <person name="Han C."/>
            <person name="Larimer F."/>
            <person name="Land M."/>
            <person name="Hauser L."/>
            <person name="Markowitz V."/>
            <person name="Cheng J.-F."/>
            <person name="Hugenholtz P."/>
            <person name="Woyke T."/>
            <person name="Wu D."/>
            <person name="Brambilla E."/>
            <person name="Klenk H.-P."/>
            <person name="Eisen J.A."/>
        </authorList>
    </citation>
    <scope>NUCLEOTIDE SEQUENCE [LARGE SCALE GENOMIC DNA]</scope>
    <source>
        <strain evidence="3">DSM 18391 / NRRL B-41598 / KBS 63</strain>
    </source>
</reference>
<feature type="compositionally biased region" description="Low complexity" evidence="1">
    <location>
        <begin position="131"/>
        <end position="149"/>
    </location>
</feature>
<dbReference type="AlphaFoldDB" id="I3ZLQ5"/>
<dbReference type="Proteomes" id="UP000006056">
    <property type="component" value="Chromosome"/>
</dbReference>
<dbReference type="EMBL" id="CP003379">
    <property type="protein sequence ID" value="AFL90173.1"/>
    <property type="molecule type" value="Genomic_DNA"/>
</dbReference>
<organism evidence="2 3">
    <name type="scientific">Terriglobus roseus (strain DSM 18391 / NRRL B-41598 / KBS 63)</name>
    <dbReference type="NCBI Taxonomy" id="926566"/>
    <lineage>
        <taxon>Bacteria</taxon>
        <taxon>Pseudomonadati</taxon>
        <taxon>Acidobacteriota</taxon>
        <taxon>Terriglobia</taxon>
        <taxon>Terriglobales</taxon>
        <taxon>Acidobacteriaceae</taxon>
        <taxon>Terriglobus</taxon>
    </lineage>
</organism>
<feature type="region of interest" description="Disordered" evidence="1">
    <location>
        <begin position="84"/>
        <end position="155"/>
    </location>
</feature>
<dbReference type="InterPro" id="IPR027268">
    <property type="entry name" value="Peptidase_M4/M1_CTD_sf"/>
</dbReference>
<dbReference type="Gene3D" id="1.10.390.10">
    <property type="entry name" value="Neutral Protease Domain 2"/>
    <property type="match status" value="1"/>
</dbReference>
<sequence>MFHSKPNHAVSGAPRLDPETWVPASQIAPVVRNKTPRPLRLWGTRIFGALALATVACSAQQQSAPADPQPPLPKGKVLFERHEPAAAPDPDPAQTVPTPETATPQPTGKPGVSSSNRNRRTLKRRTDAPDETAAPAPPAVVTEAPAETVSSSSPQAEEIVVTAADLAASAKVTAAERTAPQIVSTSLDLHLNSHTVAVETRAQLVVRNTGTTAMTRLPLRVSGALHWESARAGNTPLALEQHHIADDLDHTGVGTELLLTLPDLVAPGATVALDLYYGGTINASTGRLTAMGAPEGRAALTDWDTVTDTFTGLRGMGDVLWYPVTAPAALLRNGEAVPQAVAAARLADAASSFRLDLTLEYTGNRPEAAFFCGQRAVLNRLSGASPDPTEMGVVTASWNRKILGPHTPSLFIGQGEPHTAANGLLRVVTDRADTVAALGEAATRLRPMMSEWLGAAPLSSIDVLDLPIPGAAGFSDGTLLVAHLGTAPAAALAATLVQPVAAAWMPPNLEAAWLREGIPTFLQTVWTERSQGRAVALRGLAANAAGLQAQAAPVAEPVSSSSQDAFTTQAVPALAACADPACARDRAAYVFEMLRGMLGDGGLQQAISGWRQRLAPSNGQGQAADATSLHASATETKDMEEMLQQVAGKRDLGWFFRSWIDTGHTLPDLSIVTIAPRRVERNAPIDYLPARKAVGGPIGAEPVPQVGDPTYEAERKPITPGDRIAPAIGSWLVAVEVQNAGDADAEVPVTVRAGDLMNTLPLRVPAHGRATIRVPFEADPQEVVVNDGSVPELRATTHRRTITSLPAQH</sequence>
<name>I3ZLQ5_TERRK</name>
<protein>
    <recommendedName>
        <fullName evidence="4">Peptidase M1 membrane alanine aminopeptidase domain-containing protein</fullName>
    </recommendedName>
</protein>
<dbReference type="PATRIC" id="fig|926566.3.peg.3906"/>
<evidence type="ECO:0000313" key="2">
    <source>
        <dbReference type="EMBL" id="AFL90173.1"/>
    </source>
</evidence>
<proteinExistence type="predicted"/>
<dbReference type="HOGENOM" id="CLU_023626_0_0_0"/>
<evidence type="ECO:0000313" key="3">
    <source>
        <dbReference type="Proteomes" id="UP000006056"/>
    </source>
</evidence>
<dbReference type="STRING" id="926566.Terro_3965"/>
<dbReference type="eggNOG" id="COG0308">
    <property type="taxonomic scope" value="Bacteria"/>
</dbReference>
<gene>
    <name evidence="2" type="ordered locus">Terro_3965</name>
</gene>
<dbReference type="SUPFAM" id="SSF55486">
    <property type="entry name" value="Metalloproteases ('zincins'), catalytic domain"/>
    <property type="match status" value="1"/>
</dbReference>